<protein>
    <recommendedName>
        <fullName evidence="9">Type II secretion system protein I</fullName>
        <shortName evidence="9">T2SS minor pseudopilin I</shortName>
    </recommendedName>
</protein>
<dbReference type="GO" id="GO:0015627">
    <property type="term" value="C:type II protein secretion system complex"/>
    <property type="evidence" value="ECO:0007669"/>
    <property type="project" value="UniProtKB-UniRule"/>
</dbReference>
<dbReference type="Pfam" id="PF07963">
    <property type="entry name" value="N_methyl"/>
    <property type="match status" value="1"/>
</dbReference>
<evidence type="ECO:0000313" key="11">
    <source>
        <dbReference type="EMBL" id="SFL67351.1"/>
    </source>
</evidence>
<evidence type="ECO:0000256" key="7">
    <source>
        <dbReference type="ARBA" id="ARBA00022989"/>
    </source>
</evidence>
<dbReference type="InterPro" id="IPR003413">
    <property type="entry name" value="T2SS_GspI_C"/>
</dbReference>
<dbReference type="OrthoDB" id="7778772at2"/>
<comment type="similarity">
    <text evidence="2 9">Belongs to the GSP I family.</text>
</comment>
<dbReference type="Pfam" id="PF02501">
    <property type="entry name" value="T2SSI"/>
    <property type="match status" value="1"/>
</dbReference>
<keyword evidence="3" id="KW-1003">Cell membrane</keyword>
<organism evidence="11 12">
    <name type="scientific">Loktanella salsilacus</name>
    <dbReference type="NCBI Taxonomy" id="195913"/>
    <lineage>
        <taxon>Bacteria</taxon>
        <taxon>Pseudomonadati</taxon>
        <taxon>Pseudomonadota</taxon>
        <taxon>Alphaproteobacteria</taxon>
        <taxon>Rhodobacterales</taxon>
        <taxon>Roseobacteraceae</taxon>
        <taxon>Loktanella</taxon>
    </lineage>
</organism>
<dbReference type="STRING" id="195913.SAMN04488004_1405"/>
<dbReference type="GO" id="GO:0005886">
    <property type="term" value="C:plasma membrane"/>
    <property type="evidence" value="ECO:0007669"/>
    <property type="project" value="UniProtKB-SubCell"/>
</dbReference>
<evidence type="ECO:0000256" key="6">
    <source>
        <dbReference type="ARBA" id="ARBA00022692"/>
    </source>
</evidence>
<evidence type="ECO:0000256" key="3">
    <source>
        <dbReference type="ARBA" id="ARBA00022475"/>
    </source>
</evidence>
<evidence type="ECO:0000313" key="12">
    <source>
        <dbReference type="Proteomes" id="UP000199550"/>
    </source>
</evidence>
<sequence>MESRDAQSGFSLIEALVAMAVLALGAVSLLIATEGQSTRIGAVTERTTARWVADYALTAARIGVSIPENIEMLGRSFPVTVAETETGDPDLLSLDVTVSSPAAQVGDSVANVLYRLTGYRLSGSTLREGE</sequence>
<dbReference type="SUPFAM" id="SSF54523">
    <property type="entry name" value="Pili subunits"/>
    <property type="match status" value="1"/>
</dbReference>
<dbReference type="AlphaFoldDB" id="A0A1I4JM37"/>
<dbReference type="InterPro" id="IPR045584">
    <property type="entry name" value="Pilin-like"/>
</dbReference>
<keyword evidence="4 9" id="KW-0488">Methylation</keyword>
<comment type="subunit">
    <text evidence="9">Type II secretion is composed of four main components: the outer membrane complex, the inner membrane complex, the cytoplasmic secretion ATPase and the periplasm-spanning pseudopilus.</text>
</comment>
<keyword evidence="7 9" id="KW-1133">Transmembrane helix</keyword>
<feature type="transmembrane region" description="Helical" evidence="9">
    <location>
        <begin position="12"/>
        <end position="32"/>
    </location>
</feature>
<keyword evidence="8 9" id="KW-0472">Membrane</keyword>
<accession>A0A1I4JM37</accession>
<evidence type="ECO:0000259" key="10">
    <source>
        <dbReference type="Pfam" id="PF02501"/>
    </source>
</evidence>
<evidence type="ECO:0000256" key="1">
    <source>
        <dbReference type="ARBA" id="ARBA00004377"/>
    </source>
</evidence>
<evidence type="ECO:0000256" key="9">
    <source>
        <dbReference type="RuleBase" id="RU368030"/>
    </source>
</evidence>
<dbReference type="NCBIfam" id="TIGR01707">
    <property type="entry name" value="gspI"/>
    <property type="match status" value="1"/>
</dbReference>
<dbReference type="RefSeq" id="WP_090191923.1">
    <property type="nucleotide sequence ID" value="NZ_FOTF01000040.1"/>
</dbReference>
<dbReference type="InterPro" id="IPR012902">
    <property type="entry name" value="N_methyl_site"/>
</dbReference>
<keyword evidence="6 9" id="KW-0812">Transmembrane</keyword>
<name>A0A1I4JM37_9RHOB</name>
<reference evidence="11 12" key="1">
    <citation type="submission" date="2016-10" db="EMBL/GenBank/DDBJ databases">
        <authorList>
            <person name="de Groot N.N."/>
        </authorList>
    </citation>
    <scope>NUCLEOTIDE SEQUENCE [LARGE SCALE GENOMIC DNA]</scope>
    <source>
        <strain evidence="11 12">DSM 16199</strain>
    </source>
</reference>
<comment type="PTM">
    <text evidence="9">Cleaved by prepilin peptidase.</text>
</comment>
<gene>
    <name evidence="11" type="ORF">SAMN04488004_1405</name>
</gene>
<evidence type="ECO:0000256" key="8">
    <source>
        <dbReference type="ARBA" id="ARBA00023136"/>
    </source>
</evidence>
<proteinExistence type="inferred from homology"/>
<dbReference type="NCBIfam" id="TIGR02532">
    <property type="entry name" value="IV_pilin_GFxxxE"/>
    <property type="match status" value="1"/>
</dbReference>
<evidence type="ECO:0000256" key="4">
    <source>
        <dbReference type="ARBA" id="ARBA00022481"/>
    </source>
</evidence>
<dbReference type="PANTHER" id="PTHR38779">
    <property type="entry name" value="TYPE II SECRETION SYSTEM PROTEIN I-RELATED"/>
    <property type="match status" value="1"/>
</dbReference>
<keyword evidence="12" id="KW-1185">Reference proteome</keyword>
<dbReference type="PANTHER" id="PTHR38779:SF2">
    <property type="entry name" value="TYPE II SECRETION SYSTEM PROTEIN I-RELATED"/>
    <property type="match status" value="1"/>
</dbReference>
<keyword evidence="5 9" id="KW-0997">Cell inner membrane</keyword>
<feature type="domain" description="Type II secretion system protein GspI C-terminal" evidence="10">
    <location>
        <begin position="45"/>
        <end position="118"/>
    </location>
</feature>
<evidence type="ECO:0000256" key="2">
    <source>
        <dbReference type="ARBA" id="ARBA00008358"/>
    </source>
</evidence>
<dbReference type="GO" id="GO:0015628">
    <property type="term" value="P:protein secretion by the type II secretion system"/>
    <property type="evidence" value="ECO:0007669"/>
    <property type="project" value="UniProtKB-UniRule"/>
</dbReference>
<dbReference type="PROSITE" id="PS00409">
    <property type="entry name" value="PROKAR_NTER_METHYL"/>
    <property type="match status" value="1"/>
</dbReference>
<evidence type="ECO:0000256" key="5">
    <source>
        <dbReference type="ARBA" id="ARBA00022519"/>
    </source>
</evidence>
<comment type="function">
    <text evidence="9">Component of the type II secretion system required for the energy-dependent secretion of extracellular factors such as proteases and toxins from the periplasm.</text>
</comment>
<dbReference type="Gene3D" id="3.30.1300.30">
    <property type="entry name" value="GSPII I/J protein-like"/>
    <property type="match status" value="1"/>
</dbReference>
<dbReference type="InterPro" id="IPR010052">
    <property type="entry name" value="T2SS_protein-GspI"/>
</dbReference>
<comment type="subcellular location">
    <subcellularLocation>
        <location evidence="1 9">Cell inner membrane</location>
        <topology evidence="1 9">Single-pass membrane protein</topology>
    </subcellularLocation>
</comment>
<dbReference type="Proteomes" id="UP000199550">
    <property type="component" value="Unassembled WGS sequence"/>
</dbReference>
<dbReference type="EMBL" id="FOTF01000040">
    <property type="protein sequence ID" value="SFL67351.1"/>
    <property type="molecule type" value="Genomic_DNA"/>
</dbReference>